<gene>
    <name evidence="2" type="ORF">CJ030_MR3G019060</name>
</gene>
<feature type="region of interest" description="Disordered" evidence="1">
    <location>
        <begin position="139"/>
        <end position="166"/>
    </location>
</feature>
<name>A0A6A1W4Y9_9ROSI</name>
<sequence length="254" mass="28828">MLRKHYFEWNLRCPASVTISCSAEDTQQPQFTPLTSAPVVSPSTLTMTPTMQSKSKTYNLRPRSKMGKDSDWTANQELMLLNILKDKTVDEKKGLPTYELMCGLFSTPISKRKYHHVSTTNLLDTDHEREVEDGLIRLGIDDSHDPSNTGAPSTAQSPSTPHTSLDKRGIDLISNIHHHSKRMKGKSVANTNSTVLFKFVNAQNRHNDILEQWMAMKNAHNVFLRRSKELENVFAQKAFSIITDARLKAWLYSL</sequence>
<evidence type="ECO:0000313" key="2">
    <source>
        <dbReference type="EMBL" id="KAB1220314.1"/>
    </source>
</evidence>
<organism evidence="2 3">
    <name type="scientific">Morella rubra</name>
    <name type="common">Chinese bayberry</name>
    <dbReference type="NCBI Taxonomy" id="262757"/>
    <lineage>
        <taxon>Eukaryota</taxon>
        <taxon>Viridiplantae</taxon>
        <taxon>Streptophyta</taxon>
        <taxon>Embryophyta</taxon>
        <taxon>Tracheophyta</taxon>
        <taxon>Spermatophyta</taxon>
        <taxon>Magnoliopsida</taxon>
        <taxon>eudicotyledons</taxon>
        <taxon>Gunneridae</taxon>
        <taxon>Pentapetalae</taxon>
        <taxon>rosids</taxon>
        <taxon>fabids</taxon>
        <taxon>Fagales</taxon>
        <taxon>Myricaceae</taxon>
        <taxon>Morella</taxon>
    </lineage>
</organism>
<dbReference type="OrthoDB" id="1402656at2759"/>
<reference evidence="2 3" key="1">
    <citation type="journal article" date="2019" name="Plant Biotechnol. J.">
        <title>The red bayberry genome and genetic basis of sex determination.</title>
        <authorList>
            <person name="Jia H.M."/>
            <person name="Jia H.J."/>
            <person name="Cai Q.L."/>
            <person name="Wang Y."/>
            <person name="Zhao H.B."/>
            <person name="Yang W.F."/>
            <person name="Wang G.Y."/>
            <person name="Li Y.H."/>
            <person name="Zhan D.L."/>
            <person name="Shen Y.T."/>
            <person name="Niu Q.F."/>
            <person name="Chang L."/>
            <person name="Qiu J."/>
            <person name="Zhao L."/>
            <person name="Xie H.B."/>
            <person name="Fu W.Y."/>
            <person name="Jin J."/>
            <person name="Li X.W."/>
            <person name="Jiao Y."/>
            <person name="Zhou C.C."/>
            <person name="Tu T."/>
            <person name="Chai C.Y."/>
            <person name="Gao J.L."/>
            <person name="Fan L.J."/>
            <person name="van de Weg E."/>
            <person name="Wang J.Y."/>
            <person name="Gao Z.S."/>
        </authorList>
    </citation>
    <scope>NUCLEOTIDE SEQUENCE [LARGE SCALE GENOMIC DNA]</scope>
    <source>
        <tissue evidence="2">Leaves</tissue>
    </source>
</reference>
<evidence type="ECO:0000313" key="3">
    <source>
        <dbReference type="Proteomes" id="UP000516437"/>
    </source>
</evidence>
<proteinExistence type="predicted"/>
<evidence type="ECO:0000256" key="1">
    <source>
        <dbReference type="SAM" id="MobiDB-lite"/>
    </source>
</evidence>
<feature type="compositionally biased region" description="Polar residues" evidence="1">
    <location>
        <begin position="146"/>
        <end position="163"/>
    </location>
</feature>
<protein>
    <submittedName>
        <fullName evidence="2">Uncharacterized protein</fullName>
    </submittedName>
</protein>
<dbReference type="Proteomes" id="UP000516437">
    <property type="component" value="Chromosome 3"/>
</dbReference>
<dbReference type="EMBL" id="RXIC02000021">
    <property type="protein sequence ID" value="KAB1220314.1"/>
    <property type="molecule type" value="Genomic_DNA"/>
</dbReference>
<dbReference type="AlphaFoldDB" id="A0A6A1W4Y9"/>
<comment type="caution">
    <text evidence="2">The sequence shown here is derived from an EMBL/GenBank/DDBJ whole genome shotgun (WGS) entry which is preliminary data.</text>
</comment>
<keyword evidence="3" id="KW-1185">Reference proteome</keyword>
<accession>A0A6A1W4Y9</accession>